<keyword evidence="1" id="KW-1133">Transmembrane helix</keyword>
<keyword evidence="3" id="KW-1185">Reference proteome</keyword>
<dbReference type="RefSeq" id="WP_207562299.1">
    <property type="nucleotide sequence ID" value="NZ_CP046072.1"/>
</dbReference>
<dbReference type="AlphaFoldDB" id="A0A975AYN6"/>
<accession>A0A975AYN6</accession>
<gene>
    <name evidence="2" type="ORF">GJV85_02480</name>
</gene>
<organism evidence="2 3">
    <name type="scientific">Sulfurimonas aquatica</name>
    <dbReference type="NCBI Taxonomy" id="2672570"/>
    <lineage>
        <taxon>Bacteria</taxon>
        <taxon>Pseudomonadati</taxon>
        <taxon>Campylobacterota</taxon>
        <taxon>Epsilonproteobacteria</taxon>
        <taxon>Campylobacterales</taxon>
        <taxon>Sulfurimonadaceae</taxon>
        <taxon>Sulfurimonas</taxon>
    </lineage>
</organism>
<evidence type="ECO:0000256" key="1">
    <source>
        <dbReference type="SAM" id="Phobius"/>
    </source>
</evidence>
<reference evidence="2" key="1">
    <citation type="submission" date="2019-11" db="EMBL/GenBank/DDBJ databases">
        <authorList>
            <person name="Kojima H."/>
        </authorList>
    </citation>
    <scope>NUCLEOTIDE SEQUENCE</scope>
    <source>
        <strain evidence="2">H1576</strain>
    </source>
</reference>
<dbReference type="EMBL" id="CP046072">
    <property type="protein sequence ID" value="QSZ41026.1"/>
    <property type="molecule type" value="Genomic_DNA"/>
</dbReference>
<dbReference type="Proteomes" id="UP000671852">
    <property type="component" value="Chromosome"/>
</dbReference>
<sequence length="298" mass="32363">MKYRSAFTMLELIFVIVIMGIIGKFGTEFLAQASKSFIFSNINNQLQSDSASTVEFISARLRDRIKDSVIARTGAGAPPIALFNAVGNTYSVLEWISSDIDGFRGNSDNVATDNFPNWSGVIDLVPGNAAGLVSPGTDTAKVSSLINTLSYGDKTIADAALYFIGSNSNINGYGWSGAITDQNQTLHPIDFGANSDEFSPGITFAGVDIYEYYKLVWTAYALVYTAGTNGKGTLTLYYDYQPWNGDNFLTDGTASVLMENVSAFQFMSIGSIMKVQVCVKSDLITTEEYSICKEKTIF</sequence>
<dbReference type="KEGG" id="saqt:GJV85_02480"/>
<evidence type="ECO:0000313" key="2">
    <source>
        <dbReference type="EMBL" id="QSZ41026.1"/>
    </source>
</evidence>
<name>A0A975AYN6_9BACT</name>
<proteinExistence type="predicted"/>
<evidence type="ECO:0000313" key="3">
    <source>
        <dbReference type="Proteomes" id="UP000671852"/>
    </source>
</evidence>
<keyword evidence="1" id="KW-0812">Transmembrane</keyword>
<protein>
    <submittedName>
        <fullName evidence="2">Protein containing prepilin-type N-cleavage/methylation domain protein</fullName>
    </submittedName>
</protein>
<reference evidence="2" key="2">
    <citation type="submission" date="2021-04" db="EMBL/GenBank/DDBJ databases">
        <title>Isolation and characterization of a novel species of the genus Sulfurimonas.</title>
        <authorList>
            <person name="Fukui M."/>
        </authorList>
    </citation>
    <scope>NUCLEOTIDE SEQUENCE</scope>
    <source>
        <strain evidence="2">H1576</strain>
    </source>
</reference>
<feature type="transmembrane region" description="Helical" evidence="1">
    <location>
        <begin position="12"/>
        <end position="31"/>
    </location>
</feature>
<keyword evidence="1" id="KW-0472">Membrane</keyword>